<dbReference type="InterPro" id="IPR039183">
    <property type="entry name" value="CCD66"/>
</dbReference>
<feature type="compositionally biased region" description="Polar residues" evidence="2">
    <location>
        <begin position="534"/>
        <end position="546"/>
    </location>
</feature>
<gene>
    <name evidence="4" type="ORF">EXN66_Car005944</name>
</gene>
<feature type="compositionally biased region" description="Basic and acidic residues" evidence="2">
    <location>
        <begin position="479"/>
        <end position="507"/>
    </location>
</feature>
<evidence type="ECO:0000313" key="4">
    <source>
        <dbReference type="EMBL" id="KAF3690272.1"/>
    </source>
</evidence>
<feature type="region of interest" description="Disordered" evidence="2">
    <location>
        <begin position="781"/>
        <end position="814"/>
    </location>
</feature>
<feature type="coiled-coil region" evidence="1">
    <location>
        <begin position="336"/>
        <end position="370"/>
    </location>
</feature>
<dbReference type="Pfam" id="PF15236">
    <property type="entry name" value="CCDC66"/>
    <property type="match status" value="1"/>
</dbReference>
<feature type="region of interest" description="Disordered" evidence="2">
    <location>
        <begin position="522"/>
        <end position="577"/>
    </location>
</feature>
<keyword evidence="1" id="KW-0175">Coiled coil</keyword>
<feature type="compositionally biased region" description="Polar residues" evidence="2">
    <location>
        <begin position="726"/>
        <end position="735"/>
    </location>
</feature>
<reference evidence="5" key="2">
    <citation type="submission" date="2019-02" db="EMBL/GenBank/DDBJ databases">
        <title>Opniocepnalus argus Var Kimnra genome.</title>
        <authorList>
            <person name="Zhou C."/>
            <person name="Xiao S."/>
        </authorList>
    </citation>
    <scope>NUCLEOTIDE SEQUENCE [LARGE SCALE GENOMIC DNA]</scope>
</reference>
<protein>
    <submittedName>
        <fullName evidence="4">Coiled-coil domain-containing protein 66</fullName>
    </submittedName>
</protein>
<feature type="region of interest" description="Disordered" evidence="2">
    <location>
        <begin position="385"/>
        <end position="410"/>
    </location>
</feature>
<sequence>MNLGDGLLFELENGKPKLILLSHGVDKNPKKQLSFRPRVANILSSRQPSCVEEVQEERPAPQQAGRRRETKSRAERVNTPFTSSTVTSVGKSTTLTLSKTHEHSKGGTIKTVAKVKSERQRHNTNVGALRASGKTGQHQRSVPQGSGKDLLASGDSMVCLTNKQLQQILSTVQNLNNGKHTLEDHRTQDVGDYGNQTNSKSGNSMTGSGGEMKQEDRGGGKEIKNKGGGGEVSDTTRSPPDKDNRSSGCLFSWLEERQSDSRATLDARKAQWRRELDEQVALKQQQRSDPGRLQAEEDRESVLSVRSSISHREQPAGIKSSLKLGEVTPMEEALSVERRKEQSRRWLEELDRQRDEMNERRRREKVLQSQTEDHELWATYFDSLQKKPPVQTAAPAPSSGSERREWEPLSRLSLVGEATSSVGAESVCAATVDTTKGIHQSKPSYLRTMTALLDPAQIEERERRRLKQLEQQRAIDAQVEERRRQREQEEARRREKEEEEERRVKQEMDILQRQYELALMRERQKVREQHTTHEQLNLQEHQTNAGHNAEGLQETLEPSITRKHESEEVVSNLVPPYKDTAVQTEATCSLPLGAKKAQSSPPRSAAPPNSRSRALRTGKENICLPGGKDPYEAFARTERNQKDKKRPEWNAQRPSCQFVPASERYPAALQRNREETRLKRQAKLLALQERACLSRTDPPSQTQEPRLCSNPAQSRTSPTRKVESISGGQNTSATITIKRGRSPPIPAVRHKVQSQHASSPSPPVLEFIPYVRTEEAFNLDPLEHADTPHPDTGPPQSSASLPASSHRDPLLHPELLCNTPSHRQQEILRGLAQLRQGLLQTQRELETDLNPLLKRHDNEFPLPSATHHM</sequence>
<dbReference type="EMBL" id="CM015716">
    <property type="protein sequence ID" value="KAF3690272.1"/>
    <property type="molecule type" value="Genomic_DNA"/>
</dbReference>
<feature type="compositionally biased region" description="Basic and acidic residues" evidence="2">
    <location>
        <begin position="522"/>
        <end position="533"/>
    </location>
</feature>
<keyword evidence="5" id="KW-1185">Reference proteome</keyword>
<evidence type="ECO:0000256" key="1">
    <source>
        <dbReference type="SAM" id="Coils"/>
    </source>
</evidence>
<evidence type="ECO:0000256" key="2">
    <source>
        <dbReference type="SAM" id="MobiDB-lite"/>
    </source>
</evidence>
<dbReference type="PANTHER" id="PTHR22736">
    <property type="entry name" value="COILED-COIL DOMAIN-CONTAINING PROTEIN 66"/>
    <property type="match status" value="1"/>
</dbReference>
<feature type="compositionally biased region" description="Basic and acidic residues" evidence="2">
    <location>
        <begin position="629"/>
        <end position="648"/>
    </location>
</feature>
<organism evidence="4 5">
    <name type="scientific">Channa argus</name>
    <name type="common">Northern snakehead</name>
    <name type="synonym">Ophicephalus argus</name>
    <dbReference type="NCBI Taxonomy" id="215402"/>
    <lineage>
        <taxon>Eukaryota</taxon>
        <taxon>Metazoa</taxon>
        <taxon>Chordata</taxon>
        <taxon>Craniata</taxon>
        <taxon>Vertebrata</taxon>
        <taxon>Euteleostomi</taxon>
        <taxon>Actinopterygii</taxon>
        <taxon>Neopterygii</taxon>
        <taxon>Teleostei</taxon>
        <taxon>Neoteleostei</taxon>
        <taxon>Acanthomorphata</taxon>
        <taxon>Anabantaria</taxon>
        <taxon>Anabantiformes</taxon>
        <taxon>Channoidei</taxon>
        <taxon>Channidae</taxon>
        <taxon>Channa</taxon>
    </lineage>
</organism>
<feature type="compositionally biased region" description="Polar residues" evidence="2">
    <location>
        <begin position="697"/>
        <end position="719"/>
    </location>
</feature>
<feature type="region of interest" description="Disordered" evidence="2">
    <location>
        <begin position="469"/>
        <end position="507"/>
    </location>
</feature>
<feature type="compositionally biased region" description="Polar residues" evidence="2">
    <location>
        <begin position="134"/>
        <end position="144"/>
    </location>
</feature>
<accession>A0A6G1PJ48</accession>
<evidence type="ECO:0000259" key="3">
    <source>
        <dbReference type="Pfam" id="PF15236"/>
    </source>
</evidence>
<dbReference type="PANTHER" id="PTHR22736:SF2">
    <property type="entry name" value="COILED-COIL DOMAIN-CONTAINING PROTEIN 66"/>
    <property type="match status" value="1"/>
</dbReference>
<feature type="region of interest" description="Disordered" evidence="2">
    <location>
        <begin position="181"/>
        <end position="250"/>
    </location>
</feature>
<feature type="compositionally biased region" description="Low complexity" evidence="2">
    <location>
        <begin position="597"/>
        <end position="612"/>
    </location>
</feature>
<feature type="region of interest" description="Disordered" evidence="2">
    <location>
        <begin position="690"/>
        <end position="764"/>
    </location>
</feature>
<dbReference type="GO" id="GO:0005874">
    <property type="term" value="C:microtubule"/>
    <property type="evidence" value="ECO:0007669"/>
    <property type="project" value="TreeGrafter"/>
</dbReference>
<dbReference type="Proteomes" id="UP000503349">
    <property type="component" value="Chromosome 5"/>
</dbReference>
<feature type="domain" description="CCDC66" evidence="3">
    <location>
        <begin position="429"/>
        <end position="550"/>
    </location>
</feature>
<feature type="region of interest" description="Disordered" evidence="2">
    <location>
        <begin position="279"/>
        <end position="324"/>
    </location>
</feature>
<reference evidence="4 5" key="1">
    <citation type="submission" date="2019-02" db="EMBL/GenBank/DDBJ databases">
        <title>Opniocepnalus argus genome.</title>
        <authorList>
            <person name="Zhou C."/>
            <person name="Xiao S."/>
        </authorList>
    </citation>
    <scope>NUCLEOTIDE SEQUENCE [LARGE SCALE GENOMIC DNA]</scope>
    <source>
        <strain evidence="4">OARG1902GOOAL</strain>
        <tissue evidence="4">Muscle</tissue>
    </source>
</reference>
<proteinExistence type="predicted"/>
<dbReference type="GO" id="GO:0060271">
    <property type="term" value="P:cilium assembly"/>
    <property type="evidence" value="ECO:0007669"/>
    <property type="project" value="TreeGrafter"/>
</dbReference>
<feature type="region of interest" description="Disordered" evidence="2">
    <location>
        <begin position="592"/>
        <end position="664"/>
    </location>
</feature>
<feature type="compositionally biased region" description="Polar residues" evidence="2">
    <location>
        <begin position="194"/>
        <end position="206"/>
    </location>
</feature>
<dbReference type="GO" id="GO:0008017">
    <property type="term" value="F:microtubule binding"/>
    <property type="evidence" value="ECO:0007669"/>
    <property type="project" value="TreeGrafter"/>
</dbReference>
<dbReference type="GO" id="GO:0005929">
    <property type="term" value="C:cilium"/>
    <property type="evidence" value="ECO:0007669"/>
    <property type="project" value="TreeGrafter"/>
</dbReference>
<feature type="region of interest" description="Disordered" evidence="2">
    <location>
        <begin position="47"/>
        <end position="88"/>
    </location>
</feature>
<dbReference type="InterPro" id="IPR040467">
    <property type="entry name" value="CCDC66_dom"/>
</dbReference>
<dbReference type="AlphaFoldDB" id="A0A6G1PJ48"/>
<name>A0A6G1PJ48_CHAAH</name>
<feature type="region of interest" description="Disordered" evidence="2">
    <location>
        <begin position="129"/>
        <end position="149"/>
    </location>
</feature>
<feature type="compositionally biased region" description="Basic and acidic residues" evidence="2">
    <location>
        <begin position="212"/>
        <end position="225"/>
    </location>
</feature>
<evidence type="ECO:0000313" key="5">
    <source>
        <dbReference type="Proteomes" id="UP000503349"/>
    </source>
</evidence>
<feature type="compositionally biased region" description="Low complexity" evidence="2">
    <location>
        <begin position="794"/>
        <end position="804"/>
    </location>
</feature>